<proteinExistence type="predicted"/>
<dbReference type="EMBL" id="SEOQ01001455">
    <property type="protein sequence ID" value="TFY51699.1"/>
    <property type="molecule type" value="Genomic_DNA"/>
</dbReference>
<feature type="region of interest" description="Disordered" evidence="1">
    <location>
        <begin position="1"/>
        <end position="28"/>
    </location>
</feature>
<keyword evidence="3" id="KW-1185">Reference proteome</keyword>
<evidence type="ECO:0000313" key="3">
    <source>
        <dbReference type="Proteomes" id="UP000298327"/>
    </source>
</evidence>
<sequence>MSEMDESEPECQCLPTPNEVRIGQPPLETSPEDLDIMASNETIASSNLVYDDHGHPICQIHCLPPEILSRIFNHAIQGEPLLWHTGNVISSFKAARFDGCDRYELMRVCHHWQNIILGTPSYWVNITDGVRAVALEAALDRSKALPLTITRVVTSSREPPLIARHLPRVKELGIYIHGKPRLLHCIHESLNRSADNLEALFLVMRVPLPYDQSTLSNACTLPPDFLSAQAPKLRRISLESYVLDWRSPLLNTSLTHLEILIPTNAHSLPSPGPIAAAMYAGFFDCLARLPSLLVLVLMGCIPVHPSSLELVDNPSPIHLAYLQRLAIDDRASSVIDLMRRLTAPACTYLELKVTNVVGHNVQQMFERLAQILRKPSIGMDIPSRPVSTVRVSMQEIDYRLWLSIKGWSIDQAVKDGYPVFHPEVEPSFNLTLNIREESRQRLWEAAFMDNLCQIVEAIPSAGVHTLSLELPYFRRPTSSRPLVHALRGWDSVCNLSLDCGDYGTQMAFGALGWHGRLDSSLASATTSDIDNIFLPDLKILSMPEAILTTIPSFSSTPSPYGDLLVPKLRARKENNFLLRKLYIVRSRPGFPRDPWLKNLKQVVSVSVHVETKSGKALHPSYDSHSSEPPARPPTR</sequence>
<dbReference type="Proteomes" id="UP000298327">
    <property type="component" value="Unassembled WGS sequence"/>
</dbReference>
<protein>
    <submittedName>
        <fullName evidence="2">Uncharacterized protein</fullName>
    </submittedName>
</protein>
<feature type="region of interest" description="Disordered" evidence="1">
    <location>
        <begin position="616"/>
        <end position="635"/>
    </location>
</feature>
<gene>
    <name evidence="2" type="ORF">EVG20_g10876</name>
</gene>
<name>A0A4Y9XT31_9AGAM</name>
<dbReference type="AlphaFoldDB" id="A0A4Y9XT31"/>
<evidence type="ECO:0000256" key="1">
    <source>
        <dbReference type="SAM" id="MobiDB-lite"/>
    </source>
</evidence>
<reference evidence="2 3" key="1">
    <citation type="submission" date="2019-02" db="EMBL/GenBank/DDBJ databases">
        <title>Genome sequencing of the rare red list fungi Dentipellis fragilis.</title>
        <authorList>
            <person name="Buettner E."/>
            <person name="Kellner H."/>
        </authorList>
    </citation>
    <scope>NUCLEOTIDE SEQUENCE [LARGE SCALE GENOMIC DNA]</scope>
    <source>
        <strain evidence="2 3">DSM 105465</strain>
    </source>
</reference>
<evidence type="ECO:0000313" key="2">
    <source>
        <dbReference type="EMBL" id="TFY51699.1"/>
    </source>
</evidence>
<dbReference type="OrthoDB" id="3365698at2759"/>
<dbReference type="Gene3D" id="1.20.1280.50">
    <property type="match status" value="1"/>
</dbReference>
<comment type="caution">
    <text evidence="2">The sequence shown here is derived from an EMBL/GenBank/DDBJ whole genome shotgun (WGS) entry which is preliminary data.</text>
</comment>
<accession>A0A4Y9XT31</accession>
<organism evidence="2 3">
    <name type="scientific">Dentipellis fragilis</name>
    <dbReference type="NCBI Taxonomy" id="205917"/>
    <lineage>
        <taxon>Eukaryota</taxon>
        <taxon>Fungi</taxon>
        <taxon>Dikarya</taxon>
        <taxon>Basidiomycota</taxon>
        <taxon>Agaricomycotina</taxon>
        <taxon>Agaricomycetes</taxon>
        <taxon>Russulales</taxon>
        <taxon>Hericiaceae</taxon>
        <taxon>Dentipellis</taxon>
    </lineage>
</organism>